<dbReference type="InterPro" id="IPR003959">
    <property type="entry name" value="ATPase_AAA_core"/>
</dbReference>
<dbReference type="GO" id="GO:0016887">
    <property type="term" value="F:ATP hydrolysis activity"/>
    <property type="evidence" value="ECO:0007669"/>
    <property type="project" value="InterPro"/>
</dbReference>
<dbReference type="InterPro" id="IPR041546">
    <property type="entry name" value="ClpA/ClpB_AAA_lid"/>
</dbReference>
<evidence type="ECO:0000256" key="8">
    <source>
        <dbReference type="SAM" id="MobiDB-lite"/>
    </source>
</evidence>
<dbReference type="PROSITE" id="PS51903">
    <property type="entry name" value="CLP_R"/>
    <property type="match status" value="1"/>
</dbReference>
<dbReference type="EMBL" id="FRBW01000002">
    <property type="protein sequence ID" value="SHM05163.1"/>
    <property type="molecule type" value="Genomic_DNA"/>
</dbReference>
<dbReference type="Gene3D" id="1.10.8.60">
    <property type="match status" value="2"/>
</dbReference>
<feature type="domain" description="Clp R" evidence="9">
    <location>
        <begin position="1"/>
        <end position="148"/>
    </location>
</feature>
<keyword evidence="10" id="KW-0378">Hydrolase</keyword>
<keyword evidence="10" id="KW-0645">Protease</keyword>
<evidence type="ECO:0000313" key="10">
    <source>
        <dbReference type="EMBL" id="SHM05163.1"/>
    </source>
</evidence>
<dbReference type="GO" id="GO:0043335">
    <property type="term" value="P:protein unfolding"/>
    <property type="evidence" value="ECO:0007669"/>
    <property type="project" value="InterPro"/>
</dbReference>
<dbReference type="FunFam" id="3.40.50.300:FF:000025">
    <property type="entry name" value="ATP-dependent Clp protease subunit"/>
    <property type="match status" value="1"/>
</dbReference>
<dbReference type="PROSITE" id="PS00870">
    <property type="entry name" value="CLPAB_1"/>
    <property type="match status" value="1"/>
</dbReference>
<dbReference type="Gene3D" id="3.40.50.300">
    <property type="entry name" value="P-loop containing nucleotide triphosphate hydrolases"/>
    <property type="match status" value="2"/>
</dbReference>
<evidence type="ECO:0000256" key="3">
    <source>
        <dbReference type="ARBA" id="ARBA00022741"/>
    </source>
</evidence>
<dbReference type="SMART" id="SM01086">
    <property type="entry name" value="ClpB_D2-small"/>
    <property type="match status" value="1"/>
</dbReference>
<accession>A0A1M7FMB1</accession>
<dbReference type="GO" id="GO:0005524">
    <property type="term" value="F:ATP binding"/>
    <property type="evidence" value="ECO:0007669"/>
    <property type="project" value="UniProtKB-KW"/>
</dbReference>
<dbReference type="NCBIfam" id="TIGR02639">
    <property type="entry name" value="ClpA"/>
    <property type="match status" value="1"/>
</dbReference>
<dbReference type="InterPro" id="IPR004176">
    <property type="entry name" value="Clp_R_N"/>
</dbReference>
<dbReference type="SUPFAM" id="SSF81923">
    <property type="entry name" value="Double Clp-N motif"/>
    <property type="match status" value="1"/>
</dbReference>
<dbReference type="Pfam" id="PF00004">
    <property type="entry name" value="AAA"/>
    <property type="match status" value="1"/>
</dbReference>
<keyword evidence="3 7" id="KW-0547">Nucleotide-binding</keyword>
<dbReference type="PANTHER" id="PTHR11638">
    <property type="entry name" value="ATP-DEPENDENT CLP PROTEASE"/>
    <property type="match status" value="1"/>
</dbReference>
<dbReference type="PRINTS" id="PR00300">
    <property type="entry name" value="CLPPROTEASEA"/>
</dbReference>
<dbReference type="Pfam" id="PF07724">
    <property type="entry name" value="AAA_2"/>
    <property type="match status" value="1"/>
</dbReference>
<dbReference type="GO" id="GO:0006508">
    <property type="term" value="P:proteolysis"/>
    <property type="evidence" value="ECO:0007669"/>
    <property type="project" value="UniProtKB-KW"/>
</dbReference>
<dbReference type="GO" id="GO:0008233">
    <property type="term" value="F:peptidase activity"/>
    <property type="evidence" value="ECO:0007669"/>
    <property type="project" value="UniProtKB-KW"/>
</dbReference>
<sequence>MPSFSRSLEKALHQALAYANERQQEYATLEHLLLALLDDQDAAAVMRACNVDMDAIRRSLVDYIETELENLVTDGDEDSKPTAGFQRVIQRAVIHVQSSGREEVTGANVLVAIFAERESHAAYFLQDQDMTRYDAVNYISHGIAKRPGMSEGRPVEGAEEEEQVETAAKDPKPKAKTDALEAYCVNLNEKAGKGKIDPLIGRDSEISRTIQILCRRSKNNPLFVGDPGVGKTAIAEGLAHRIVSGDVPEVLRDATIFSLDMGALLAGTRYRGDFEERLKQVMKEVEEYPGAVMFIDEIHTVIGAGATSGGAMDASNLLKPALASGAIRCIGSTTYKEYRQFFEKDRALVRRFQKIDVNEPSVEDAIAILSGLKPYFEDFHKVRYTNDAIKTAVELSAKYIGDRKLPDKAIDVLDETGASQMLLPESRRRKTIGVKEIEATIATMARIPPKSVSKDDAEVLSGLAVDLKRVVYGQDLAIETLSSAIKLARAGLREPDKPIGSYLFSGPTGVGKTEVARQLASSLGVELIRFDMSEYMERHTVSRLIGAPPGYVGFDQGGLLTDGVDQHPHCVLLLDEIEKAHPDLFNILLQVMDHGKLTDHNGKQVDFRNVILIMTTNAGAADMAKAPVGFNRAQREGDDAEAINKLFTPEFRNRLDAIIPFANLPKEVVYKVVQKFVMQLEAQLADRGVTFELTDDATEWLADKGYDSQMGARPLGRVIQEHIKRPLADEVLFGKLQKGGTVKVSVSEDHAGLLLETVEERKPSAPPKAAASKAKPKRKRKPASAKAAETKAEPKSEGKSGGAKKSLVPKVPLTS</sequence>
<dbReference type="Proteomes" id="UP000186002">
    <property type="component" value="Unassembled WGS sequence"/>
</dbReference>
<keyword evidence="4 7" id="KW-0067">ATP-binding</keyword>
<dbReference type="InterPro" id="IPR018368">
    <property type="entry name" value="ClpA/B_CS1"/>
</dbReference>
<dbReference type="CDD" id="cd19499">
    <property type="entry name" value="RecA-like_ClpB_Hsp104-like"/>
    <property type="match status" value="1"/>
</dbReference>
<dbReference type="Pfam" id="PF10431">
    <property type="entry name" value="ClpB_D2-small"/>
    <property type="match status" value="1"/>
</dbReference>
<dbReference type="CDD" id="cd00009">
    <property type="entry name" value="AAA"/>
    <property type="match status" value="1"/>
</dbReference>
<feature type="compositionally biased region" description="Basic residues" evidence="8">
    <location>
        <begin position="774"/>
        <end position="783"/>
    </location>
</feature>
<dbReference type="OrthoDB" id="9803641at2"/>
<dbReference type="InterPro" id="IPR050130">
    <property type="entry name" value="ClpA_ClpB"/>
</dbReference>
<dbReference type="InterPro" id="IPR003593">
    <property type="entry name" value="AAA+_ATPase"/>
</dbReference>
<dbReference type="Pfam" id="PF17871">
    <property type="entry name" value="AAA_lid_9"/>
    <property type="match status" value="1"/>
</dbReference>
<dbReference type="SMART" id="SM00382">
    <property type="entry name" value="AAA"/>
    <property type="match status" value="2"/>
</dbReference>
<dbReference type="AlphaFoldDB" id="A0A1M7FMB1"/>
<dbReference type="Gene3D" id="1.10.1780.10">
    <property type="entry name" value="Clp, N-terminal domain"/>
    <property type="match status" value="1"/>
</dbReference>
<dbReference type="PROSITE" id="PS00871">
    <property type="entry name" value="CLPAB_2"/>
    <property type="match status" value="1"/>
</dbReference>
<name>A0A1M7FMB1_9HYPH</name>
<dbReference type="InterPro" id="IPR001270">
    <property type="entry name" value="ClpA/B"/>
</dbReference>
<dbReference type="GO" id="GO:0005737">
    <property type="term" value="C:cytoplasm"/>
    <property type="evidence" value="ECO:0007669"/>
    <property type="project" value="TreeGrafter"/>
</dbReference>
<dbReference type="InterPro" id="IPR028299">
    <property type="entry name" value="ClpA/B_CS2"/>
</dbReference>
<dbReference type="InterPro" id="IPR019489">
    <property type="entry name" value="Clp_ATPase_C"/>
</dbReference>
<dbReference type="RefSeq" id="WP_073011720.1">
    <property type="nucleotide sequence ID" value="NZ_FRBW01000002.1"/>
</dbReference>
<proteinExistence type="inferred from homology"/>
<reference evidence="10 11" key="1">
    <citation type="submission" date="2016-11" db="EMBL/GenBank/DDBJ databases">
        <authorList>
            <person name="Jaros S."/>
            <person name="Januszkiewicz K."/>
            <person name="Wedrychowicz H."/>
        </authorList>
    </citation>
    <scope>NUCLEOTIDE SEQUENCE [LARGE SCALE GENOMIC DNA]</scope>
    <source>
        <strain evidence="10 11">DSM 22153</strain>
    </source>
</reference>
<feature type="region of interest" description="Disordered" evidence="8">
    <location>
        <begin position="757"/>
        <end position="815"/>
    </location>
</feature>
<feature type="compositionally biased region" description="Basic and acidic residues" evidence="8">
    <location>
        <begin position="788"/>
        <end position="798"/>
    </location>
</feature>
<keyword evidence="2 6" id="KW-0677">Repeat</keyword>
<dbReference type="InterPro" id="IPR013461">
    <property type="entry name" value="ClpA"/>
</dbReference>
<dbReference type="InterPro" id="IPR036628">
    <property type="entry name" value="Clp_N_dom_sf"/>
</dbReference>
<feature type="region of interest" description="Disordered" evidence="8">
    <location>
        <begin position="147"/>
        <end position="175"/>
    </location>
</feature>
<gene>
    <name evidence="10" type="ORF">SAMN05444272_1654</name>
</gene>
<dbReference type="InterPro" id="IPR027417">
    <property type="entry name" value="P-loop_NTPase"/>
</dbReference>
<dbReference type="FunFam" id="3.40.50.300:FF:000010">
    <property type="entry name" value="Chaperone clpB 1, putative"/>
    <property type="match status" value="1"/>
</dbReference>
<protein>
    <submittedName>
        <fullName evidence="10">ATP-dependent Clp protease ATP-binding subunit ClpA</fullName>
    </submittedName>
</protein>
<evidence type="ECO:0000259" key="9">
    <source>
        <dbReference type="PROSITE" id="PS51903"/>
    </source>
</evidence>
<comment type="similarity">
    <text evidence="1 7">Belongs to the ClpA/ClpB family.</text>
</comment>
<evidence type="ECO:0000256" key="7">
    <source>
        <dbReference type="RuleBase" id="RU004432"/>
    </source>
</evidence>
<evidence type="ECO:0000256" key="2">
    <source>
        <dbReference type="ARBA" id="ARBA00022737"/>
    </source>
</evidence>
<dbReference type="STRING" id="735517.SAMN05444272_1654"/>
<dbReference type="Pfam" id="PF02861">
    <property type="entry name" value="Clp_N"/>
    <property type="match status" value="1"/>
</dbReference>
<evidence type="ECO:0000256" key="4">
    <source>
        <dbReference type="ARBA" id="ARBA00022840"/>
    </source>
</evidence>
<evidence type="ECO:0000256" key="6">
    <source>
        <dbReference type="PROSITE-ProRule" id="PRU01251"/>
    </source>
</evidence>
<evidence type="ECO:0000256" key="1">
    <source>
        <dbReference type="ARBA" id="ARBA00008675"/>
    </source>
</evidence>
<dbReference type="SUPFAM" id="SSF52540">
    <property type="entry name" value="P-loop containing nucleoside triphosphate hydrolases"/>
    <property type="match status" value="2"/>
</dbReference>
<evidence type="ECO:0000256" key="5">
    <source>
        <dbReference type="ARBA" id="ARBA00023186"/>
    </source>
</evidence>
<keyword evidence="5 7" id="KW-0143">Chaperone</keyword>
<dbReference type="PANTHER" id="PTHR11638:SF111">
    <property type="entry name" value="ATP-DEPENDENT CLP PROTEASE ATP-BINDING SUBUNIT CLPA"/>
    <property type="match status" value="1"/>
</dbReference>
<dbReference type="GO" id="GO:0034605">
    <property type="term" value="P:cellular response to heat"/>
    <property type="evidence" value="ECO:0007669"/>
    <property type="project" value="TreeGrafter"/>
</dbReference>
<evidence type="ECO:0000313" key="11">
    <source>
        <dbReference type="Proteomes" id="UP000186002"/>
    </source>
</evidence>
<keyword evidence="11" id="KW-1185">Reference proteome</keyword>
<organism evidence="10 11">
    <name type="scientific">Roseibium suaedae</name>
    <dbReference type="NCBI Taxonomy" id="735517"/>
    <lineage>
        <taxon>Bacteria</taxon>
        <taxon>Pseudomonadati</taxon>
        <taxon>Pseudomonadota</taxon>
        <taxon>Alphaproteobacteria</taxon>
        <taxon>Hyphomicrobiales</taxon>
        <taxon>Stappiaceae</taxon>
        <taxon>Roseibium</taxon>
    </lineage>
</organism>